<evidence type="ECO:0000256" key="1">
    <source>
        <dbReference type="ARBA" id="ARBA00004141"/>
    </source>
</evidence>
<dbReference type="GO" id="GO:0022857">
    <property type="term" value="F:transmembrane transporter activity"/>
    <property type="evidence" value="ECO:0007669"/>
    <property type="project" value="InterPro"/>
</dbReference>
<feature type="transmembrane region" description="Helical" evidence="8">
    <location>
        <begin position="1202"/>
        <end position="1223"/>
    </location>
</feature>
<dbReference type="RefSeq" id="XP_013228159.1">
    <property type="nucleotide sequence ID" value="XM_013372705.1"/>
</dbReference>
<feature type="compositionally biased region" description="Basic and acidic residues" evidence="7">
    <location>
        <begin position="388"/>
        <end position="405"/>
    </location>
</feature>
<reference evidence="9" key="2">
    <citation type="submission" date="2013-10" db="EMBL/GenBank/DDBJ databases">
        <authorList>
            <person name="Aslett M."/>
        </authorList>
    </citation>
    <scope>NUCLEOTIDE SEQUENCE [LARGE SCALE GENOMIC DNA]</scope>
    <source>
        <strain evidence="9">Houghton</strain>
    </source>
</reference>
<name>U6KKH4_EIMTE</name>
<organism evidence="9 10">
    <name type="scientific">Eimeria tenella</name>
    <name type="common">Coccidian parasite</name>
    <dbReference type="NCBI Taxonomy" id="5802"/>
    <lineage>
        <taxon>Eukaryota</taxon>
        <taxon>Sar</taxon>
        <taxon>Alveolata</taxon>
        <taxon>Apicomplexa</taxon>
        <taxon>Conoidasida</taxon>
        <taxon>Coccidia</taxon>
        <taxon>Eucoccidiorida</taxon>
        <taxon>Eimeriorina</taxon>
        <taxon>Eimeriidae</taxon>
        <taxon>Eimeria</taxon>
    </lineage>
</organism>
<keyword evidence="3 8" id="KW-0812">Transmembrane</keyword>
<dbReference type="VEuPathDB" id="ToxoDB:ETH2_0308700"/>
<feature type="region of interest" description="Disordered" evidence="7">
    <location>
        <begin position="1378"/>
        <end position="1397"/>
    </location>
</feature>
<keyword evidence="5 8" id="KW-0472">Membrane</keyword>
<dbReference type="Pfam" id="PF07690">
    <property type="entry name" value="MFS_1"/>
    <property type="match status" value="1"/>
</dbReference>
<protein>
    <submittedName>
        <fullName evidence="9">Transporter, major facilitator family domain containing protein, putative</fullName>
    </submittedName>
</protein>
<feature type="transmembrane region" description="Helical" evidence="8">
    <location>
        <begin position="1159"/>
        <end position="1182"/>
    </location>
</feature>
<dbReference type="PANTHER" id="PTHR23505">
    <property type="entry name" value="SPINSTER"/>
    <property type="match status" value="1"/>
</dbReference>
<evidence type="ECO:0000256" key="4">
    <source>
        <dbReference type="ARBA" id="ARBA00022989"/>
    </source>
</evidence>
<feature type="transmembrane region" description="Helical" evidence="8">
    <location>
        <begin position="1331"/>
        <end position="1350"/>
    </location>
</feature>
<accession>U6KKH4</accession>
<keyword evidence="2" id="KW-0813">Transport</keyword>
<feature type="compositionally biased region" description="Low complexity" evidence="7">
    <location>
        <begin position="814"/>
        <end position="838"/>
    </location>
</feature>
<dbReference type="OrthoDB" id="331466at2759"/>
<evidence type="ECO:0000313" key="9">
    <source>
        <dbReference type="EMBL" id="CDJ37321.1"/>
    </source>
</evidence>
<dbReference type="GO" id="GO:0016020">
    <property type="term" value="C:membrane"/>
    <property type="evidence" value="ECO:0007669"/>
    <property type="project" value="UniProtKB-SubCell"/>
</dbReference>
<reference evidence="9" key="1">
    <citation type="submission" date="2013-10" db="EMBL/GenBank/DDBJ databases">
        <title>Genomic analysis of the causative agents of coccidiosis in chickens.</title>
        <authorList>
            <person name="Reid A.J."/>
            <person name="Blake D."/>
            <person name="Billington K."/>
            <person name="Browne H."/>
            <person name="Dunn M."/>
            <person name="Hung S."/>
            <person name="Kawahara F."/>
            <person name="Miranda-Saavedra D."/>
            <person name="Mourier T."/>
            <person name="Nagra H."/>
            <person name="Otto T.D."/>
            <person name="Rawlings N."/>
            <person name="Sanchez A."/>
            <person name="Sanders M."/>
            <person name="Subramaniam C."/>
            <person name="Tay Y."/>
            <person name="Dear P."/>
            <person name="Doerig C."/>
            <person name="Gruber A."/>
            <person name="Parkinson J."/>
            <person name="Shirley M."/>
            <person name="Wan K.L."/>
            <person name="Berriman M."/>
            <person name="Tomley F."/>
            <person name="Pain A."/>
        </authorList>
    </citation>
    <scope>NUCLEOTIDE SEQUENCE [LARGE SCALE GENOMIC DNA]</scope>
    <source>
        <strain evidence="9">Houghton</strain>
    </source>
</reference>
<dbReference type="InterPro" id="IPR044770">
    <property type="entry name" value="MFS_spinster-like"/>
</dbReference>
<evidence type="ECO:0000256" key="8">
    <source>
        <dbReference type="SAM" id="Phobius"/>
    </source>
</evidence>
<feature type="compositionally biased region" description="Basic and acidic residues" evidence="7">
    <location>
        <begin position="839"/>
        <end position="848"/>
    </location>
</feature>
<comment type="similarity">
    <text evidence="6">Belongs to the major facilitator superfamily. Spinster (TC 2.A.1.49) family.</text>
</comment>
<dbReference type="CDD" id="cd06174">
    <property type="entry name" value="MFS"/>
    <property type="match status" value="1"/>
</dbReference>
<keyword evidence="4 8" id="KW-1133">Transmembrane helix</keyword>
<feature type="compositionally biased region" description="Polar residues" evidence="7">
    <location>
        <begin position="794"/>
        <end position="809"/>
    </location>
</feature>
<dbReference type="PANTHER" id="PTHR23505:SF9">
    <property type="entry name" value="PROTEIN, PUTATIVE-RELATED"/>
    <property type="match status" value="1"/>
</dbReference>
<feature type="compositionally biased region" description="Low complexity" evidence="7">
    <location>
        <begin position="277"/>
        <end position="307"/>
    </location>
</feature>
<dbReference type="InterPro" id="IPR036259">
    <property type="entry name" value="MFS_trans_sf"/>
</dbReference>
<dbReference type="Gene3D" id="1.20.1250.20">
    <property type="entry name" value="MFS general substrate transporter like domains"/>
    <property type="match status" value="2"/>
</dbReference>
<comment type="subcellular location">
    <subcellularLocation>
        <location evidence="1">Membrane</location>
        <topology evidence="1">Multi-pass membrane protein</topology>
    </subcellularLocation>
</comment>
<feature type="transmembrane region" description="Helical" evidence="8">
    <location>
        <begin position="599"/>
        <end position="618"/>
    </location>
</feature>
<feature type="compositionally biased region" description="Polar residues" evidence="7">
    <location>
        <begin position="411"/>
        <end position="429"/>
    </location>
</feature>
<feature type="region of interest" description="Disordered" evidence="7">
    <location>
        <begin position="1051"/>
        <end position="1087"/>
    </location>
</feature>
<feature type="transmembrane region" description="Helical" evidence="8">
    <location>
        <begin position="530"/>
        <end position="555"/>
    </location>
</feature>
<feature type="transmembrane region" description="Helical" evidence="8">
    <location>
        <begin position="657"/>
        <end position="679"/>
    </location>
</feature>
<evidence type="ECO:0000256" key="2">
    <source>
        <dbReference type="ARBA" id="ARBA00022448"/>
    </source>
</evidence>
<evidence type="ECO:0000256" key="3">
    <source>
        <dbReference type="ARBA" id="ARBA00022692"/>
    </source>
</evidence>
<dbReference type="VEuPathDB" id="ToxoDB:ETH_00032960"/>
<feature type="compositionally biased region" description="Acidic residues" evidence="7">
    <location>
        <begin position="743"/>
        <end position="753"/>
    </location>
</feature>
<feature type="region of interest" description="Disordered" evidence="7">
    <location>
        <begin position="277"/>
        <end position="522"/>
    </location>
</feature>
<dbReference type="EMBL" id="HG673755">
    <property type="protein sequence ID" value="CDJ37321.1"/>
    <property type="molecule type" value="Genomic_DNA"/>
</dbReference>
<feature type="compositionally biased region" description="Gly residues" evidence="7">
    <location>
        <begin position="361"/>
        <end position="385"/>
    </location>
</feature>
<evidence type="ECO:0000256" key="7">
    <source>
        <dbReference type="SAM" id="MobiDB-lite"/>
    </source>
</evidence>
<feature type="transmembrane region" description="Helical" evidence="8">
    <location>
        <begin position="624"/>
        <end position="645"/>
    </location>
</feature>
<feature type="region of interest" description="Disordered" evidence="7">
    <location>
        <begin position="216"/>
        <end position="261"/>
    </location>
</feature>
<feature type="compositionally biased region" description="Basic and acidic residues" evidence="7">
    <location>
        <begin position="858"/>
        <end position="877"/>
    </location>
</feature>
<feature type="compositionally biased region" description="Gly residues" evidence="7">
    <location>
        <begin position="448"/>
        <end position="462"/>
    </location>
</feature>
<evidence type="ECO:0000256" key="5">
    <source>
        <dbReference type="ARBA" id="ARBA00023136"/>
    </source>
</evidence>
<feature type="compositionally biased region" description="Basic and acidic residues" evidence="7">
    <location>
        <begin position="252"/>
        <end position="261"/>
    </location>
</feature>
<dbReference type="Proteomes" id="UP000030747">
    <property type="component" value="Unassembled WGS sequence"/>
</dbReference>
<dbReference type="GeneID" id="25255658"/>
<feature type="compositionally biased region" description="Basic and acidic residues" evidence="7">
    <location>
        <begin position="1075"/>
        <end position="1084"/>
    </location>
</feature>
<evidence type="ECO:0000256" key="6">
    <source>
        <dbReference type="ARBA" id="ARBA00024338"/>
    </source>
</evidence>
<feature type="compositionally biased region" description="Low complexity" evidence="7">
    <location>
        <begin position="349"/>
        <end position="360"/>
    </location>
</feature>
<dbReference type="SUPFAM" id="SSF103473">
    <property type="entry name" value="MFS general substrate transporter"/>
    <property type="match status" value="2"/>
</dbReference>
<feature type="compositionally biased region" description="Low complexity" evidence="7">
    <location>
        <begin position="497"/>
        <end position="513"/>
    </location>
</feature>
<feature type="transmembrane region" description="Helical" evidence="8">
    <location>
        <begin position="694"/>
        <end position="712"/>
    </location>
</feature>
<dbReference type="InterPro" id="IPR011701">
    <property type="entry name" value="MFS"/>
</dbReference>
<gene>
    <name evidence="9" type="ORF">ETH_00032960</name>
</gene>
<feature type="transmembrane region" description="Helical" evidence="8">
    <location>
        <begin position="1297"/>
        <end position="1319"/>
    </location>
</feature>
<sequence length="1397" mass="142311">MYSSLVALSLSPPHRALSVHLKLQHCSSSSQFLTWGQTGPLRAPGAAVSAQAASVETGRTLICISSSRVASLIAGGVAITAASRAAAAAATATAVTGAAAATAAAAAAPAPSLTFSSCLSCRFVHGDSELEFFSTAACTPHCPDTPTGPAAAAATAAAAAATSAAAAATSVVEMDGSVQESNPSTVIVSASSKAVETAATAAAAAATAATTTAAAASSSSCPEPAQADTVSEAPNSPKRGPRSGAPSNPRGDPSKKVAPRQDAKTIYHLLPESEAAFAAAGGPPEGPKTSGSLGAGLSSGATAGGPPQEYPPEGPLANSREGAPPGGPLGVPPEARLITSTGNSPEGTPAAGAPLGAPPGSSGGAPLGAPGGGVTRGFAAGGPGGESLELRKEIEMRKEIEIKISEEDEQSAVTTADASSPRSASSEIRQLNHIGKSGQGVEGPPRSHGGGPPSQTGKQGGPPGGPPKGPPSPCSSPHKNAGGPPSPFQGGLLASEALGAPGACGAPGEAPRATAVGGPPRGPPQGSRGVYWVFILFFLVEVFINFDAGVVPAILSTLKAQFQLDGTTEGLLGALPYVGLGLCSPFVGRGLTRFSPKSFCLLTMTVNLAATVMFGVAVHRWMLYVSRLLMGLTQAAISIYTPVWVDHFAPPSQLTLWMGLAQGGVVIGTMLGCVTAGVFDAAGKSGFGGLEWRHALAVQFVCLLLLLVGWALTPRSLLEFDLTAAAAAAAADTELVSVASSREEEEADTETEPETGKDKEELLGLGLDVGTPEVKVGPEGPPMGAPQGLLPCSHKQQGPRSRRAQSASGAQGLRSSGRARNAAGSPGGPPASSSAAGDAGEKQGESKNAETQGAPRAAGKEKKQVQAAHRHSDLPEYLKDPLSNFLPLDFFATSADHRRVSRHPGGGPLPRRLEGRHSAFCGCEAFRYTERAFSPGSWGPRGLPVQGGPPGPLMSRAHSAVDSREGERWAPLAGAFREDVAACGAAPAVGAAAAAAAAAGSSAAAAPGPEGVQTFQYQMTFLTPHPTTLAFEALNWASGTQDPMVLVQRDPRQAQAAETAEGLGPPQGPPQGPLEPRKDGEHGSRVAPADAALAAQAAPEGGPLKGPPEVDLELNCREMAQAAAAERQQVETTATSSPRSVAKTYGVGDSVRILFSSPLYVCVTFALCALFFEVTAIQFWSISYFHEVLQYPTATVLVSFNATAATAPILGVLGGGWFIDFVGGYKDERGMRRTMSVLLLWAVGCLLLGVGAGWSSNFWFIVFCMWCILFLGGGILPAATGIVIASVPVEVRAFGSGFCMMIYNVLGYVLGTFLPGILIEAASLLWGMRVIYLWSINGVIGFACACCFLWRLRIEPKFISEVQGDPWVEHLKADSRQEVSGEAAAESRYPSSQLGNS</sequence>
<feature type="transmembrane region" description="Helical" evidence="8">
    <location>
        <begin position="1260"/>
        <end position="1285"/>
    </location>
</feature>
<feature type="region of interest" description="Disordered" evidence="7">
    <location>
        <begin position="736"/>
        <end position="877"/>
    </location>
</feature>
<feature type="transmembrane region" description="Helical" evidence="8">
    <location>
        <begin position="1235"/>
        <end position="1254"/>
    </location>
</feature>
<keyword evidence="10" id="KW-1185">Reference proteome</keyword>
<evidence type="ECO:0000313" key="10">
    <source>
        <dbReference type="Proteomes" id="UP000030747"/>
    </source>
</evidence>
<proteinExistence type="inferred from homology"/>
<feature type="compositionally biased region" description="Pro residues" evidence="7">
    <location>
        <begin position="463"/>
        <end position="474"/>
    </location>
</feature>